<dbReference type="AlphaFoldDB" id="A0A1D1VNM5"/>
<proteinExistence type="predicted"/>
<gene>
    <name evidence="1" type="primary">RvY_12066-1</name>
    <name evidence="1" type="synonym">RvY_12066.1</name>
    <name evidence="1" type="ORF">RvY_12066</name>
</gene>
<evidence type="ECO:0000313" key="1">
    <source>
        <dbReference type="EMBL" id="GAV01338.1"/>
    </source>
</evidence>
<protein>
    <submittedName>
        <fullName evidence="1">Uncharacterized protein</fullName>
    </submittedName>
</protein>
<dbReference type="EMBL" id="BDGG01000007">
    <property type="protein sequence ID" value="GAV01338.1"/>
    <property type="molecule type" value="Genomic_DNA"/>
</dbReference>
<organism evidence="1 2">
    <name type="scientific">Ramazzottius varieornatus</name>
    <name type="common">Water bear</name>
    <name type="synonym">Tardigrade</name>
    <dbReference type="NCBI Taxonomy" id="947166"/>
    <lineage>
        <taxon>Eukaryota</taxon>
        <taxon>Metazoa</taxon>
        <taxon>Ecdysozoa</taxon>
        <taxon>Tardigrada</taxon>
        <taxon>Eutardigrada</taxon>
        <taxon>Parachela</taxon>
        <taxon>Hypsibioidea</taxon>
        <taxon>Ramazzottiidae</taxon>
        <taxon>Ramazzottius</taxon>
    </lineage>
</organism>
<sequence>MFSLAALRIELECSAQSILTSAELAEQRQNIDVVPFGVWPHGYEVKLYVLTLREIYFNLVCEIAEKRIAGKV</sequence>
<keyword evidence="2" id="KW-1185">Reference proteome</keyword>
<evidence type="ECO:0000313" key="2">
    <source>
        <dbReference type="Proteomes" id="UP000186922"/>
    </source>
</evidence>
<reference evidence="1 2" key="1">
    <citation type="journal article" date="2016" name="Nat. Commun.">
        <title>Extremotolerant tardigrade genome and improved radiotolerance of human cultured cells by tardigrade-unique protein.</title>
        <authorList>
            <person name="Hashimoto T."/>
            <person name="Horikawa D.D."/>
            <person name="Saito Y."/>
            <person name="Kuwahara H."/>
            <person name="Kozuka-Hata H."/>
            <person name="Shin-I T."/>
            <person name="Minakuchi Y."/>
            <person name="Ohishi K."/>
            <person name="Motoyama A."/>
            <person name="Aizu T."/>
            <person name="Enomoto A."/>
            <person name="Kondo K."/>
            <person name="Tanaka S."/>
            <person name="Hara Y."/>
            <person name="Koshikawa S."/>
            <person name="Sagara H."/>
            <person name="Miura T."/>
            <person name="Yokobori S."/>
            <person name="Miyagawa K."/>
            <person name="Suzuki Y."/>
            <person name="Kubo T."/>
            <person name="Oyama M."/>
            <person name="Kohara Y."/>
            <person name="Fujiyama A."/>
            <person name="Arakawa K."/>
            <person name="Katayama T."/>
            <person name="Toyoda A."/>
            <person name="Kunieda T."/>
        </authorList>
    </citation>
    <scope>NUCLEOTIDE SEQUENCE [LARGE SCALE GENOMIC DNA]</scope>
    <source>
        <strain evidence="1 2">YOKOZUNA-1</strain>
    </source>
</reference>
<accession>A0A1D1VNM5</accession>
<name>A0A1D1VNM5_RAMVA</name>
<comment type="caution">
    <text evidence="1">The sequence shown here is derived from an EMBL/GenBank/DDBJ whole genome shotgun (WGS) entry which is preliminary data.</text>
</comment>
<dbReference type="Proteomes" id="UP000186922">
    <property type="component" value="Unassembled WGS sequence"/>
</dbReference>